<accession>A0A6M3LWV0</accession>
<dbReference type="AlphaFoldDB" id="A0A6M3LWV0"/>
<gene>
    <name evidence="1" type="ORF">MM415B06637_0009</name>
</gene>
<name>A0A6M3LWV0_9ZZZZ</name>
<protein>
    <submittedName>
        <fullName evidence="1">Uncharacterized protein</fullName>
    </submittedName>
</protein>
<organism evidence="1">
    <name type="scientific">viral metagenome</name>
    <dbReference type="NCBI Taxonomy" id="1070528"/>
    <lineage>
        <taxon>unclassified sequences</taxon>
        <taxon>metagenomes</taxon>
        <taxon>organismal metagenomes</taxon>
    </lineage>
</organism>
<dbReference type="EMBL" id="MT143466">
    <property type="protein sequence ID" value="QJA97145.1"/>
    <property type="molecule type" value="Genomic_DNA"/>
</dbReference>
<sequence>MWNLSLRGIELPNGSIYEPQTDDLKAELEKAARQAGLDGENFRVFINGLEIEDPAQLPTNSVAALIHQARIEEVEPTARVAGYDKAGA</sequence>
<reference evidence="1" key="1">
    <citation type="submission" date="2020-03" db="EMBL/GenBank/DDBJ databases">
        <title>The deep terrestrial virosphere.</title>
        <authorList>
            <person name="Holmfeldt K."/>
            <person name="Nilsson E."/>
            <person name="Simone D."/>
            <person name="Lopez-Fernandez M."/>
            <person name="Wu X."/>
            <person name="de Brujin I."/>
            <person name="Lundin D."/>
            <person name="Andersson A."/>
            <person name="Bertilsson S."/>
            <person name="Dopson M."/>
        </authorList>
    </citation>
    <scope>NUCLEOTIDE SEQUENCE</scope>
    <source>
        <strain evidence="1">MM415B06637</strain>
    </source>
</reference>
<evidence type="ECO:0000313" key="1">
    <source>
        <dbReference type="EMBL" id="QJA97145.1"/>
    </source>
</evidence>
<proteinExistence type="predicted"/>